<dbReference type="GO" id="GO:0016787">
    <property type="term" value="F:hydrolase activity"/>
    <property type="evidence" value="ECO:0007669"/>
    <property type="project" value="UniProtKB-KW"/>
</dbReference>
<evidence type="ECO:0000259" key="8">
    <source>
        <dbReference type="Pfam" id="PF17917"/>
    </source>
</evidence>
<evidence type="ECO:0000256" key="6">
    <source>
        <dbReference type="ARBA" id="ARBA00022918"/>
    </source>
</evidence>
<accession>A0A026VRW9</accession>
<name>A0A026VRW9_OOCBI</name>
<evidence type="ECO:0000256" key="1">
    <source>
        <dbReference type="ARBA" id="ARBA00022679"/>
    </source>
</evidence>
<dbReference type="Pfam" id="PF17917">
    <property type="entry name" value="RT_RNaseH"/>
    <property type="match status" value="1"/>
</dbReference>
<protein>
    <recommendedName>
        <fullName evidence="8">Reverse transcriptase RNase H-like domain-containing protein</fullName>
    </recommendedName>
</protein>
<keyword evidence="10" id="KW-1185">Reference proteome</keyword>
<keyword evidence="1" id="KW-0808">Transferase</keyword>
<evidence type="ECO:0000313" key="9">
    <source>
        <dbReference type="EMBL" id="EZA46380.1"/>
    </source>
</evidence>
<sequence length="52" mass="6050">MLVTKEYNRCNLITRTKDNDLPVAYASRTLNKAERNYDATEKELLAIEYILA</sequence>
<feature type="coiled-coil region" evidence="7">
    <location>
        <begin position="23"/>
        <end position="50"/>
    </location>
</feature>
<evidence type="ECO:0000313" key="10">
    <source>
        <dbReference type="Proteomes" id="UP000053097"/>
    </source>
</evidence>
<keyword evidence="3" id="KW-0540">Nuclease</keyword>
<dbReference type="SUPFAM" id="SSF56672">
    <property type="entry name" value="DNA/RNA polymerases"/>
    <property type="match status" value="1"/>
</dbReference>
<keyword evidence="6" id="KW-0695">RNA-directed DNA polymerase</keyword>
<dbReference type="GO" id="GO:0003964">
    <property type="term" value="F:RNA-directed DNA polymerase activity"/>
    <property type="evidence" value="ECO:0007669"/>
    <property type="project" value="UniProtKB-KW"/>
</dbReference>
<evidence type="ECO:0000256" key="3">
    <source>
        <dbReference type="ARBA" id="ARBA00022722"/>
    </source>
</evidence>
<feature type="domain" description="Reverse transcriptase RNase H-like" evidence="8">
    <location>
        <begin position="13"/>
        <end position="50"/>
    </location>
</feature>
<dbReference type="EMBL" id="KK111513">
    <property type="protein sequence ID" value="EZA46380.1"/>
    <property type="molecule type" value="Genomic_DNA"/>
</dbReference>
<evidence type="ECO:0000256" key="2">
    <source>
        <dbReference type="ARBA" id="ARBA00022695"/>
    </source>
</evidence>
<evidence type="ECO:0000256" key="4">
    <source>
        <dbReference type="ARBA" id="ARBA00022759"/>
    </source>
</evidence>
<dbReference type="Proteomes" id="UP000053097">
    <property type="component" value="Unassembled WGS sequence"/>
</dbReference>
<proteinExistence type="predicted"/>
<keyword evidence="7" id="KW-0175">Coiled coil</keyword>
<evidence type="ECO:0000256" key="5">
    <source>
        <dbReference type="ARBA" id="ARBA00022801"/>
    </source>
</evidence>
<reference evidence="9 10" key="1">
    <citation type="journal article" date="2014" name="Curr. Biol.">
        <title>The genome of the clonal raider ant Cerapachys biroi.</title>
        <authorList>
            <person name="Oxley P.R."/>
            <person name="Ji L."/>
            <person name="Fetter-Pruneda I."/>
            <person name="McKenzie S.K."/>
            <person name="Li C."/>
            <person name="Hu H."/>
            <person name="Zhang G."/>
            <person name="Kronauer D.J."/>
        </authorList>
    </citation>
    <scope>NUCLEOTIDE SEQUENCE [LARGE SCALE GENOMIC DNA]</scope>
</reference>
<gene>
    <name evidence="9" type="ORF">X777_00220</name>
</gene>
<dbReference type="InterPro" id="IPR043502">
    <property type="entry name" value="DNA/RNA_pol_sf"/>
</dbReference>
<keyword evidence="2" id="KW-0548">Nucleotidyltransferase</keyword>
<organism evidence="9 10">
    <name type="scientific">Ooceraea biroi</name>
    <name type="common">Clonal raider ant</name>
    <name type="synonym">Cerapachys biroi</name>
    <dbReference type="NCBI Taxonomy" id="2015173"/>
    <lineage>
        <taxon>Eukaryota</taxon>
        <taxon>Metazoa</taxon>
        <taxon>Ecdysozoa</taxon>
        <taxon>Arthropoda</taxon>
        <taxon>Hexapoda</taxon>
        <taxon>Insecta</taxon>
        <taxon>Pterygota</taxon>
        <taxon>Neoptera</taxon>
        <taxon>Endopterygota</taxon>
        <taxon>Hymenoptera</taxon>
        <taxon>Apocrita</taxon>
        <taxon>Aculeata</taxon>
        <taxon>Formicoidea</taxon>
        <taxon>Formicidae</taxon>
        <taxon>Dorylinae</taxon>
        <taxon>Ooceraea</taxon>
    </lineage>
</organism>
<keyword evidence="4" id="KW-0255">Endonuclease</keyword>
<dbReference type="AlphaFoldDB" id="A0A026VRW9"/>
<evidence type="ECO:0000256" key="7">
    <source>
        <dbReference type="SAM" id="Coils"/>
    </source>
</evidence>
<dbReference type="InterPro" id="IPR041373">
    <property type="entry name" value="RT_RNaseH"/>
</dbReference>
<dbReference type="GO" id="GO:0004519">
    <property type="term" value="F:endonuclease activity"/>
    <property type="evidence" value="ECO:0007669"/>
    <property type="project" value="UniProtKB-KW"/>
</dbReference>
<keyword evidence="5" id="KW-0378">Hydrolase</keyword>